<name>A0A9P5PL81_9AGAR</name>
<accession>A0A9P5PL81</accession>
<dbReference type="Proteomes" id="UP000772434">
    <property type="component" value="Unassembled WGS sequence"/>
</dbReference>
<keyword evidence="2" id="KW-1185">Reference proteome</keyword>
<reference evidence="1" key="1">
    <citation type="submission" date="2020-11" db="EMBL/GenBank/DDBJ databases">
        <authorList>
            <consortium name="DOE Joint Genome Institute"/>
            <person name="Ahrendt S."/>
            <person name="Riley R."/>
            <person name="Andreopoulos W."/>
            <person name="Labutti K."/>
            <person name="Pangilinan J."/>
            <person name="Ruiz-Duenas F.J."/>
            <person name="Barrasa J.M."/>
            <person name="Sanchez-Garcia M."/>
            <person name="Camarero S."/>
            <person name="Miyauchi S."/>
            <person name="Serrano A."/>
            <person name="Linde D."/>
            <person name="Babiker R."/>
            <person name="Drula E."/>
            <person name="Ayuso-Fernandez I."/>
            <person name="Pacheco R."/>
            <person name="Padilla G."/>
            <person name="Ferreira P."/>
            <person name="Barriuso J."/>
            <person name="Kellner H."/>
            <person name="Castanera R."/>
            <person name="Alfaro M."/>
            <person name="Ramirez L."/>
            <person name="Pisabarro A.G."/>
            <person name="Kuo A."/>
            <person name="Tritt A."/>
            <person name="Lipzen A."/>
            <person name="He G."/>
            <person name="Yan M."/>
            <person name="Ng V."/>
            <person name="Cullen D."/>
            <person name="Martin F."/>
            <person name="Rosso M.-N."/>
            <person name="Henrissat B."/>
            <person name="Hibbett D."/>
            <person name="Martinez A.T."/>
            <person name="Grigoriev I.V."/>
        </authorList>
    </citation>
    <scope>NUCLEOTIDE SEQUENCE</scope>
    <source>
        <strain evidence="1">AH 40177</strain>
    </source>
</reference>
<dbReference type="AlphaFoldDB" id="A0A9P5PL81"/>
<proteinExistence type="predicted"/>
<dbReference type="EMBL" id="JADNRY010000106">
    <property type="protein sequence ID" value="KAF9065304.1"/>
    <property type="molecule type" value="Genomic_DNA"/>
</dbReference>
<evidence type="ECO:0000313" key="2">
    <source>
        <dbReference type="Proteomes" id="UP000772434"/>
    </source>
</evidence>
<sequence length="209" mass="24351">MGELIWKEFQKFITANFYGKSAIGRLIIEWKELHQCTGGQLPNLFLAPWVDRSSHIQARTQDMIIDVTVTFPYHLGPYIDDRRYTVLKEDIEAVVNDFLLKPYSKFQQKYGYPKFSPHFDWTNTPSTDTTRPFDFMVEVPNWGTYEFTMSHTEPRHNFIVKTHMGWVVHRIIGDQFVDASSFDLLPALPTPGVDLEQVPISNLEVVYVM</sequence>
<comment type="caution">
    <text evidence="1">The sequence shown here is derived from an EMBL/GenBank/DDBJ whole genome shotgun (WGS) entry which is preliminary data.</text>
</comment>
<protein>
    <submittedName>
        <fullName evidence="1">Uncharacterized protein</fullName>
    </submittedName>
</protein>
<evidence type="ECO:0000313" key="1">
    <source>
        <dbReference type="EMBL" id="KAF9065304.1"/>
    </source>
</evidence>
<organism evidence="1 2">
    <name type="scientific">Rhodocollybia butyracea</name>
    <dbReference type="NCBI Taxonomy" id="206335"/>
    <lineage>
        <taxon>Eukaryota</taxon>
        <taxon>Fungi</taxon>
        <taxon>Dikarya</taxon>
        <taxon>Basidiomycota</taxon>
        <taxon>Agaricomycotina</taxon>
        <taxon>Agaricomycetes</taxon>
        <taxon>Agaricomycetidae</taxon>
        <taxon>Agaricales</taxon>
        <taxon>Marasmiineae</taxon>
        <taxon>Omphalotaceae</taxon>
        <taxon>Rhodocollybia</taxon>
    </lineage>
</organism>
<gene>
    <name evidence="1" type="ORF">BDP27DRAFT_1404913</name>
</gene>